<accession>U1GSB2</accession>
<dbReference type="InterPro" id="IPR036412">
    <property type="entry name" value="HAD-like_sf"/>
</dbReference>
<name>U1GSB2_TRESO</name>
<gene>
    <name evidence="2" type="ORF">HMPREF0860_0270</name>
    <name evidence="1" type="ORF">HMPREF1325_1679</name>
</gene>
<dbReference type="eggNOG" id="COG1011">
    <property type="taxonomic scope" value="Bacteria"/>
</dbReference>
<organism evidence="1 3">
    <name type="scientific">Treponema socranskii subsp. socranskii VPI DR56BR1116 = ATCC 35536</name>
    <dbReference type="NCBI Taxonomy" id="1125725"/>
    <lineage>
        <taxon>Bacteria</taxon>
        <taxon>Pseudomonadati</taxon>
        <taxon>Spirochaetota</taxon>
        <taxon>Spirochaetia</taxon>
        <taxon>Spirochaetales</taxon>
        <taxon>Treponemataceae</taxon>
        <taxon>Treponema</taxon>
    </lineage>
</organism>
<dbReference type="Proteomes" id="UP000016412">
    <property type="component" value="Unassembled WGS sequence"/>
</dbReference>
<keyword evidence="4" id="KW-1185">Reference proteome</keyword>
<evidence type="ECO:0000313" key="4">
    <source>
        <dbReference type="Proteomes" id="UP000016646"/>
    </source>
</evidence>
<dbReference type="SFLD" id="SFLDG01129">
    <property type="entry name" value="C1.5:_HAD__Beta-PGM__Phosphata"/>
    <property type="match status" value="1"/>
</dbReference>
<dbReference type="EMBL" id="AUZJ01000066">
    <property type="protein sequence ID" value="ERF59539.1"/>
    <property type="molecule type" value="Genomic_DNA"/>
</dbReference>
<dbReference type="RefSeq" id="WP_021331431.1">
    <property type="nucleotide sequence ID" value="NZ_AUZJ01000066.1"/>
</dbReference>
<dbReference type="PANTHER" id="PTHR43611:SF3">
    <property type="entry name" value="FLAVIN MONONUCLEOTIDE HYDROLASE 1, CHLOROPLATIC"/>
    <property type="match status" value="1"/>
</dbReference>
<keyword evidence="1" id="KW-0378">Hydrolase</keyword>
<evidence type="ECO:0000313" key="2">
    <source>
        <dbReference type="EMBL" id="ERJ98508.1"/>
    </source>
</evidence>
<dbReference type="InterPro" id="IPR023198">
    <property type="entry name" value="PGP-like_dom2"/>
</dbReference>
<dbReference type="AlphaFoldDB" id="U1GSB2"/>
<dbReference type="InterPro" id="IPR006439">
    <property type="entry name" value="HAD-SF_hydro_IA"/>
</dbReference>
<dbReference type="Proteomes" id="UP000016646">
    <property type="component" value="Unassembled WGS sequence"/>
</dbReference>
<proteinExistence type="predicted"/>
<dbReference type="SUPFAM" id="SSF56784">
    <property type="entry name" value="HAD-like"/>
    <property type="match status" value="1"/>
</dbReference>
<dbReference type="Pfam" id="PF00702">
    <property type="entry name" value="Hydrolase"/>
    <property type="match status" value="1"/>
</dbReference>
<reference evidence="3 4" key="1">
    <citation type="submission" date="2013-08" db="EMBL/GenBank/DDBJ databases">
        <authorList>
            <person name="Durkin A.S."/>
            <person name="Haft D.R."/>
            <person name="McCorrison J."/>
            <person name="Torralba M."/>
            <person name="Gillis M."/>
            <person name="Haft D.H."/>
            <person name="Methe B."/>
            <person name="Sutton G."/>
            <person name="Nelson K.E."/>
        </authorList>
    </citation>
    <scope>NUCLEOTIDE SEQUENCE [LARGE SCALE GENOMIC DNA]</scope>
    <source>
        <strain evidence="2 4">ATCC 35536</strain>
        <strain evidence="1 3">VPI DR56BR1116</strain>
    </source>
</reference>
<comment type="caution">
    <text evidence="1">The sequence shown here is derived from an EMBL/GenBank/DDBJ whole genome shotgun (WGS) entry which is preliminary data.</text>
</comment>
<evidence type="ECO:0000313" key="3">
    <source>
        <dbReference type="Proteomes" id="UP000016412"/>
    </source>
</evidence>
<sequence length="208" mass="23400">MKLFIFDMGGVVAHNVAVEGAVAKAVGMSEGEFYAACKYDRAARGKIINEKIDIRDADIMTMLSNGEVTTDEFWSEFEKRTGVRVPMDYLGLFFNPVLDDGAVDIVKALRKKYRVVCGTNTIQSHYDIHLARSDYAFFDKTYASNMIGASKPDVEFWKRIMLAEGVSPEDIFFTDDNEANCAASSSLGIRTFRFTNADDLRNEVRPWL</sequence>
<dbReference type="SFLD" id="SFLDS00003">
    <property type="entry name" value="Haloacid_Dehalogenase"/>
    <property type="match status" value="1"/>
</dbReference>
<dbReference type="PATRIC" id="fig|1125725.3.peg.2429"/>
<dbReference type="InterPro" id="IPR023214">
    <property type="entry name" value="HAD_sf"/>
</dbReference>
<dbReference type="PANTHER" id="PTHR43611">
    <property type="entry name" value="ALPHA-D-GLUCOSE 1-PHOSPHATE PHOSPHATASE"/>
    <property type="match status" value="1"/>
</dbReference>
<dbReference type="Gene3D" id="1.10.150.240">
    <property type="entry name" value="Putative phosphatase, domain 2"/>
    <property type="match status" value="1"/>
</dbReference>
<dbReference type="Gene3D" id="3.40.50.1000">
    <property type="entry name" value="HAD superfamily/HAD-like"/>
    <property type="match status" value="1"/>
</dbReference>
<protein>
    <submittedName>
        <fullName evidence="1">Haloacid dehalogenase-like hydrolase</fullName>
    </submittedName>
</protein>
<dbReference type="EMBL" id="AVQI01000080">
    <property type="protein sequence ID" value="ERJ98508.1"/>
    <property type="molecule type" value="Genomic_DNA"/>
</dbReference>
<dbReference type="OrthoDB" id="359207at2"/>
<evidence type="ECO:0000313" key="1">
    <source>
        <dbReference type="EMBL" id="ERF59539.1"/>
    </source>
</evidence>
<dbReference type="GO" id="GO:0016787">
    <property type="term" value="F:hydrolase activity"/>
    <property type="evidence" value="ECO:0007669"/>
    <property type="project" value="UniProtKB-KW"/>
</dbReference>
<dbReference type="CDD" id="cd02603">
    <property type="entry name" value="HAD_sEH-N_like"/>
    <property type="match status" value="1"/>
</dbReference>
<dbReference type="STRING" id="1125725.HMPREF1325_1679"/>
<dbReference type="NCBIfam" id="TIGR01509">
    <property type="entry name" value="HAD-SF-IA-v3"/>
    <property type="match status" value="1"/>
</dbReference>